<evidence type="ECO:0000313" key="1">
    <source>
        <dbReference type="EMBL" id="GAA4193142.1"/>
    </source>
</evidence>
<evidence type="ECO:0008006" key="3">
    <source>
        <dbReference type="Google" id="ProtNLM"/>
    </source>
</evidence>
<evidence type="ECO:0000313" key="2">
    <source>
        <dbReference type="Proteomes" id="UP001501251"/>
    </source>
</evidence>
<sequence length="65" mass="6862">MTTRYRPPDIPSVRPENRIRDAVVHADLGGATLVLSGPAGRAGSPSLSLSELIEVPSEVPIEILS</sequence>
<proteinExistence type="predicted"/>
<comment type="caution">
    <text evidence="1">The sequence shown here is derived from an EMBL/GenBank/DDBJ whole genome shotgun (WGS) entry which is preliminary data.</text>
</comment>
<dbReference type="Proteomes" id="UP001501251">
    <property type="component" value="Unassembled WGS sequence"/>
</dbReference>
<protein>
    <recommendedName>
        <fullName evidence="3">UspA domain-containing protein</fullName>
    </recommendedName>
</protein>
<keyword evidence="2" id="KW-1185">Reference proteome</keyword>
<dbReference type="EMBL" id="BAABAQ010000005">
    <property type="protein sequence ID" value="GAA4193142.1"/>
    <property type="molecule type" value="Genomic_DNA"/>
</dbReference>
<gene>
    <name evidence="1" type="ORF">GCM10022252_35700</name>
</gene>
<organism evidence="1 2">
    <name type="scientific">Streptosporangium oxazolinicum</name>
    <dbReference type="NCBI Taxonomy" id="909287"/>
    <lineage>
        <taxon>Bacteria</taxon>
        <taxon>Bacillati</taxon>
        <taxon>Actinomycetota</taxon>
        <taxon>Actinomycetes</taxon>
        <taxon>Streptosporangiales</taxon>
        <taxon>Streptosporangiaceae</taxon>
        <taxon>Streptosporangium</taxon>
    </lineage>
</organism>
<accession>A0ABP8AYC2</accession>
<name>A0ABP8AYC2_9ACTN</name>
<reference evidence="2" key="1">
    <citation type="journal article" date="2019" name="Int. J. Syst. Evol. Microbiol.">
        <title>The Global Catalogue of Microorganisms (GCM) 10K type strain sequencing project: providing services to taxonomists for standard genome sequencing and annotation.</title>
        <authorList>
            <consortium name="The Broad Institute Genomics Platform"/>
            <consortium name="The Broad Institute Genome Sequencing Center for Infectious Disease"/>
            <person name="Wu L."/>
            <person name="Ma J."/>
        </authorList>
    </citation>
    <scope>NUCLEOTIDE SEQUENCE [LARGE SCALE GENOMIC DNA]</scope>
    <source>
        <strain evidence="2">JCM 17388</strain>
    </source>
</reference>